<dbReference type="PANTHER" id="PTHR42715:SF3">
    <property type="entry name" value="BETA-GLUCOSIDASE B-RELATED"/>
    <property type="match status" value="1"/>
</dbReference>
<dbReference type="InterPro" id="IPR002772">
    <property type="entry name" value="Glyco_hydro_3_C"/>
</dbReference>
<dbReference type="InterPro" id="IPR036881">
    <property type="entry name" value="Glyco_hydro_3_C_sf"/>
</dbReference>
<comment type="similarity">
    <text evidence="1">Belongs to the glycosyl hydrolase 3 family.</text>
</comment>
<evidence type="ECO:0000256" key="1">
    <source>
        <dbReference type="ARBA" id="ARBA00005336"/>
    </source>
</evidence>
<dbReference type="InterPro" id="IPR013783">
    <property type="entry name" value="Ig-like_fold"/>
</dbReference>
<dbReference type="Pfam" id="PF01915">
    <property type="entry name" value="Glyco_hydro_3_C"/>
    <property type="match status" value="1"/>
</dbReference>
<dbReference type="Pfam" id="PF14310">
    <property type="entry name" value="Fn3-like"/>
    <property type="match status" value="1"/>
</dbReference>
<dbReference type="InterPro" id="IPR026891">
    <property type="entry name" value="Fn3-like"/>
</dbReference>
<dbReference type="PRINTS" id="PR00133">
    <property type="entry name" value="GLHYDRLASE3"/>
</dbReference>
<dbReference type="InterPro" id="IPR036962">
    <property type="entry name" value="Glyco_hydro_3_N_sf"/>
</dbReference>
<dbReference type="Gene3D" id="2.60.40.10">
    <property type="entry name" value="Immunoglobulins"/>
    <property type="match status" value="1"/>
</dbReference>
<dbReference type="PANTHER" id="PTHR42715">
    <property type="entry name" value="BETA-GLUCOSIDASE"/>
    <property type="match status" value="1"/>
</dbReference>
<accession>A0A6L5X5I8</accession>
<sequence length="694" mass="77835">MREAVKNTCLTENCSKLEIRDYVENRVIPQLTLKEKIGVMSGQITEEKLLYDLFDIVHYNHDPYPTLAIDRLGIPNLRFVDGPRGVVAGSATCFPVSIARGATFDRELEEEIGKCIGAEVRAVGGNYYGGVCINLLRNPRWGRAQETYGEDSWHIGEMGAALVKGVQSQNVMACIKHFALNSIENARFTADVQVDKRTLHEVYLPHFKKCIEAGAASVMCAYNSVMGKYCSENSYLLRDTLRDRWGFEGFTLSDFLWALHKGRAVESVKAGLNVEMPCIAYYENEIPRAIKEGKLTDKDIDEAVSYILRTILYYETRKDPQEYTTNVIASDKHIAVAKKAAREAAVLLKNDWQVLPLDPEKTKRILVLGELGNAQNIGDHGSSMVHPYYAVSPLAGIMKRMSDALVLYNKGDDLDLAKKQAADVDAVIIVAGYVHSDEGEFLSSKVETEATAGGDRKSMRLHKRDIDIINAVSGICSNTIVSLIGSSAILIDEWEKQVPAILLPFYGGMEGGTVLAEILFGDVNPSGKLPYTVAYHEEDYPYFDPDCTKITYEYYHGYEKMDKENKEVLYPYGYGMSYTTFRIGKPQLVVFGQKAKLMMDVTNTGNRAGADVIQLYVGCEESKVDRPKKVLRDFERVELEPGETKKVELSVSKENMAYFSEKDDDFVTEDIDYIAYVGDSSKDQNLQKLKFRFK</sequence>
<dbReference type="InterPro" id="IPR001764">
    <property type="entry name" value="Glyco_hydro_3_N"/>
</dbReference>
<dbReference type="Gene3D" id="3.40.50.1700">
    <property type="entry name" value="Glycoside hydrolase family 3 C-terminal domain"/>
    <property type="match status" value="1"/>
</dbReference>
<dbReference type="GO" id="GO:0009251">
    <property type="term" value="P:glucan catabolic process"/>
    <property type="evidence" value="ECO:0007669"/>
    <property type="project" value="TreeGrafter"/>
</dbReference>
<comment type="caution">
    <text evidence="4">The sequence shown here is derived from an EMBL/GenBank/DDBJ whole genome shotgun (WGS) entry which is preliminary data.</text>
</comment>
<dbReference type="InterPro" id="IPR050288">
    <property type="entry name" value="Cellulose_deg_GH3"/>
</dbReference>
<reference evidence="4 5" key="1">
    <citation type="submission" date="2019-08" db="EMBL/GenBank/DDBJ databases">
        <title>In-depth cultivation of the pig gut microbiome towards novel bacterial diversity and tailored functional studies.</title>
        <authorList>
            <person name="Wylensek D."/>
            <person name="Hitch T.C.A."/>
            <person name="Clavel T."/>
        </authorList>
    </citation>
    <scope>NUCLEOTIDE SEQUENCE [LARGE SCALE GENOMIC DNA]</scope>
    <source>
        <strain evidence="4 5">Oil+RF-744-WCA-WT-11</strain>
    </source>
</reference>
<dbReference type="AlphaFoldDB" id="A0A6L5X5I8"/>
<dbReference type="Pfam" id="PF00933">
    <property type="entry name" value="Glyco_hydro_3"/>
    <property type="match status" value="1"/>
</dbReference>
<dbReference type="Gene3D" id="3.20.20.300">
    <property type="entry name" value="Glycoside hydrolase, family 3, N-terminal domain"/>
    <property type="match status" value="1"/>
</dbReference>
<proteinExistence type="inferred from homology"/>
<evidence type="ECO:0000313" key="4">
    <source>
        <dbReference type="EMBL" id="MSS14134.1"/>
    </source>
</evidence>
<feature type="domain" description="Fibronectin type III-like" evidence="3">
    <location>
        <begin position="611"/>
        <end position="681"/>
    </location>
</feature>
<gene>
    <name evidence="4" type="ORF">FYJ35_03595</name>
</gene>
<dbReference type="RefSeq" id="WP_154523260.1">
    <property type="nucleotide sequence ID" value="NZ_VULZ01000002.1"/>
</dbReference>
<dbReference type="EMBL" id="VULZ01000002">
    <property type="protein sequence ID" value="MSS14134.1"/>
    <property type="molecule type" value="Genomic_DNA"/>
</dbReference>
<evidence type="ECO:0000256" key="2">
    <source>
        <dbReference type="ARBA" id="ARBA00022801"/>
    </source>
</evidence>
<protein>
    <submittedName>
        <fullName evidence="4">Glycosyl hydrolase</fullName>
    </submittedName>
</protein>
<keyword evidence="5" id="KW-1185">Reference proteome</keyword>
<dbReference type="SMART" id="SM01217">
    <property type="entry name" value="Fn3_like"/>
    <property type="match status" value="1"/>
</dbReference>
<organism evidence="4 5">
    <name type="scientific">Porcincola intestinalis</name>
    <dbReference type="NCBI Taxonomy" id="2606632"/>
    <lineage>
        <taxon>Bacteria</taxon>
        <taxon>Bacillati</taxon>
        <taxon>Bacillota</taxon>
        <taxon>Clostridia</taxon>
        <taxon>Lachnospirales</taxon>
        <taxon>Lachnospiraceae</taxon>
        <taxon>Porcincola</taxon>
    </lineage>
</organism>
<dbReference type="GO" id="GO:0008422">
    <property type="term" value="F:beta-glucosidase activity"/>
    <property type="evidence" value="ECO:0007669"/>
    <property type="project" value="TreeGrafter"/>
</dbReference>
<evidence type="ECO:0000259" key="3">
    <source>
        <dbReference type="SMART" id="SM01217"/>
    </source>
</evidence>
<keyword evidence="2 4" id="KW-0378">Hydrolase</keyword>
<dbReference type="InterPro" id="IPR017853">
    <property type="entry name" value="GH"/>
</dbReference>
<dbReference type="Proteomes" id="UP000481852">
    <property type="component" value="Unassembled WGS sequence"/>
</dbReference>
<dbReference type="SUPFAM" id="SSF52279">
    <property type="entry name" value="Beta-D-glucan exohydrolase, C-terminal domain"/>
    <property type="match status" value="1"/>
</dbReference>
<name>A0A6L5X5I8_9FIRM</name>
<evidence type="ECO:0000313" key="5">
    <source>
        <dbReference type="Proteomes" id="UP000481852"/>
    </source>
</evidence>
<dbReference type="SUPFAM" id="SSF51445">
    <property type="entry name" value="(Trans)glycosidases"/>
    <property type="match status" value="1"/>
</dbReference>